<evidence type="ECO:0000313" key="14">
    <source>
        <dbReference type="EMBL" id="KAK1752788.1"/>
    </source>
</evidence>
<evidence type="ECO:0000313" key="15">
    <source>
        <dbReference type="Proteomes" id="UP001239445"/>
    </source>
</evidence>
<comment type="pathway">
    <text evidence="11">Steroid metabolism; ergosterol biosynthesis.</text>
</comment>
<dbReference type="Proteomes" id="UP001239445">
    <property type="component" value="Unassembled WGS sequence"/>
</dbReference>
<evidence type="ECO:0000256" key="5">
    <source>
        <dbReference type="ARBA" id="ARBA00022723"/>
    </source>
</evidence>
<evidence type="ECO:0000256" key="7">
    <source>
        <dbReference type="ARBA" id="ARBA00023002"/>
    </source>
</evidence>
<keyword evidence="7 13" id="KW-0560">Oxidoreductase</keyword>
<evidence type="ECO:0000256" key="6">
    <source>
        <dbReference type="ARBA" id="ARBA00022824"/>
    </source>
</evidence>
<dbReference type="InterPro" id="IPR002403">
    <property type="entry name" value="Cyt_P450_E_grp-IV"/>
</dbReference>
<comment type="subcellular location">
    <subcellularLocation>
        <location evidence="2">Endoplasmic reticulum membrane</location>
        <topology evidence="2">Single-pass membrane protein</topology>
    </subcellularLocation>
</comment>
<evidence type="ECO:0000256" key="4">
    <source>
        <dbReference type="ARBA" id="ARBA00022617"/>
    </source>
</evidence>
<keyword evidence="5 12" id="KW-0479">Metal-binding</keyword>
<dbReference type="FunFam" id="1.10.630.10:FF:000033">
    <property type="entry name" value="14-alpha sterol demethylase"/>
    <property type="match status" value="1"/>
</dbReference>
<keyword evidence="9 13" id="KW-0503">Monooxygenase</keyword>
<dbReference type="CDD" id="cd11042">
    <property type="entry name" value="CYP51-like"/>
    <property type="match status" value="1"/>
</dbReference>
<dbReference type="PROSITE" id="PS00086">
    <property type="entry name" value="CYTOCHROME_P450"/>
    <property type="match status" value="1"/>
</dbReference>
<evidence type="ECO:0000256" key="10">
    <source>
        <dbReference type="ARBA" id="ARBA00023136"/>
    </source>
</evidence>
<comment type="similarity">
    <text evidence="3 13">Belongs to the cytochrome P450 family.</text>
</comment>
<keyword evidence="15" id="KW-1185">Reference proteome</keyword>
<dbReference type="GO" id="GO:0008398">
    <property type="term" value="F:sterol 14-demethylase activity"/>
    <property type="evidence" value="ECO:0007669"/>
    <property type="project" value="UniProtKB-ARBA"/>
</dbReference>
<dbReference type="Pfam" id="PF00067">
    <property type="entry name" value="p450"/>
    <property type="match status" value="1"/>
</dbReference>
<accession>A0AAJ0F6X0</accession>
<dbReference type="AlphaFoldDB" id="A0AAJ0F6X0"/>
<comment type="cofactor">
    <cofactor evidence="1 12">
        <name>heme</name>
        <dbReference type="ChEBI" id="CHEBI:30413"/>
    </cofactor>
</comment>
<reference evidence="14" key="1">
    <citation type="submission" date="2023-06" db="EMBL/GenBank/DDBJ databases">
        <title>Genome-scale phylogeny and comparative genomics of the fungal order Sordariales.</title>
        <authorList>
            <consortium name="Lawrence Berkeley National Laboratory"/>
            <person name="Hensen N."/>
            <person name="Bonometti L."/>
            <person name="Westerberg I."/>
            <person name="Brannstrom I.O."/>
            <person name="Guillou S."/>
            <person name="Cros-Aarteil S."/>
            <person name="Calhoun S."/>
            <person name="Haridas S."/>
            <person name="Kuo A."/>
            <person name="Mondo S."/>
            <person name="Pangilinan J."/>
            <person name="Riley R."/>
            <person name="Labutti K."/>
            <person name="Andreopoulos B."/>
            <person name="Lipzen A."/>
            <person name="Chen C."/>
            <person name="Yanf M."/>
            <person name="Daum C."/>
            <person name="Ng V."/>
            <person name="Clum A."/>
            <person name="Steindorff A."/>
            <person name="Ohm R."/>
            <person name="Martin F."/>
            <person name="Silar P."/>
            <person name="Natvig D."/>
            <person name="Lalanne C."/>
            <person name="Gautier V."/>
            <person name="Ament-Velasquez S.L."/>
            <person name="Kruys A."/>
            <person name="Hutchinson M.I."/>
            <person name="Powell A.J."/>
            <person name="Barry K."/>
            <person name="Miller A.N."/>
            <person name="Grigoriev I.V."/>
            <person name="Debuchy R."/>
            <person name="Gladieux P."/>
            <person name="Thoren M.H."/>
            <person name="Johannesson H."/>
        </authorList>
    </citation>
    <scope>NUCLEOTIDE SEQUENCE</scope>
    <source>
        <strain evidence="14">PSN4</strain>
    </source>
</reference>
<evidence type="ECO:0000256" key="2">
    <source>
        <dbReference type="ARBA" id="ARBA00004389"/>
    </source>
</evidence>
<keyword evidence="6" id="KW-0256">Endoplasmic reticulum</keyword>
<dbReference type="PRINTS" id="PR00465">
    <property type="entry name" value="EP450IV"/>
</dbReference>
<evidence type="ECO:0000256" key="3">
    <source>
        <dbReference type="ARBA" id="ARBA00010617"/>
    </source>
</evidence>
<evidence type="ECO:0000256" key="9">
    <source>
        <dbReference type="ARBA" id="ARBA00023033"/>
    </source>
</evidence>
<evidence type="ECO:0000256" key="11">
    <source>
        <dbReference type="ARBA" id="ARBA00029435"/>
    </source>
</evidence>
<dbReference type="EMBL" id="MU839839">
    <property type="protein sequence ID" value="KAK1752788.1"/>
    <property type="molecule type" value="Genomic_DNA"/>
</dbReference>
<evidence type="ECO:0000256" key="13">
    <source>
        <dbReference type="RuleBase" id="RU000461"/>
    </source>
</evidence>
<evidence type="ECO:0000256" key="8">
    <source>
        <dbReference type="ARBA" id="ARBA00023004"/>
    </source>
</evidence>
<organism evidence="14 15">
    <name type="scientific">Echria macrotheca</name>
    <dbReference type="NCBI Taxonomy" id="438768"/>
    <lineage>
        <taxon>Eukaryota</taxon>
        <taxon>Fungi</taxon>
        <taxon>Dikarya</taxon>
        <taxon>Ascomycota</taxon>
        <taxon>Pezizomycotina</taxon>
        <taxon>Sordariomycetes</taxon>
        <taxon>Sordariomycetidae</taxon>
        <taxon>Sordariales</taxon>
        <taxon>Schizotheciaceae</taxon>
        <taxon>Echria</taxon>
    </lineage>
</organism>
<dbReference type="Gene3D" id="1.10.630.10">
    <property type="entry name" value="Cytochrome P450"/>
    <property type="match status" value="1"/>
</dbReference>
<keyword evidence="4 12" id="KW-0349">Heme</keyword>
<dbReference type="InterPro" id="IPR036396">
    <property type="entry name" value="Cyt_P450_sf"/>
</dbReference>
<dbReference type="GO" id="GO:0020037">
    <property type="term" value="F:heme binding"/>
    <property type="evidence" value="ECO:0007669"/>
    <property type="project" value="InterPro"/>
</dbReference>
<dbReference type="PANTHER" id="PTHR24304">
    <property type="entry name" value="CYTOCHROME P450 FAMILY 7"/>
    <property type="match status" value="1"/>
</dbReference>
<dbReference type="InterPro" id="IPR050529">
    <property type="entry name" value="CYP450_sterol_14alpha_dmase"/>
</dbReference>
<dbReference type="PRINTS" id="PR00385">
    <property type="entry name" value="P450"/>
</dbReference>
<dbReference type="SUPFAM" id="SSF48264">
    <property type="entry name" value="Cytochrome P450"/>
    <property type="match status" value="1"/>
</dbReference>
<dbReference type="GO" id="GO:0005789">
    <property type="term" value="C:endoplasmic reticulum membrane"/>
    <property type="evidence" value="ECO:0007669"/>
    <property type="project" value="UniProtKB-SubCell"/>
</dbReference>
<name>A0AAJ0F6X0_9PEZI</name>
<sequence length="525" mass="59254">MAGLEQSRLVQLLAVAKPTTAGEWAVALTAGLVLITAINVLRQFLPQDKSEPPLVFHWFPLIGSTVTYGKDPPRFLMQCREKYGDIFTFVMLGRKTTAYLGTTGNEFVLNAKVADLNAEEVYGPLCTPVFGRGVIYDCEGWRFMEQKRFMKAGFTNAALSSHVRLMEDEVLDYIKSEPSLKGNQGTLDVPPSMAQITIFTASRTLQGPEVRSKLSHEVAELYHDLDMAFQPINFIIPWAPLPRNRRRDIAQAKMRDVYLSIIKDRRQREASTDEDRSDMLWALMEAVYKDGAAISDVEIAHLMIALLMAGQHTASSTSSWIILRLASRPDIAEELYDEQVRNLGRDGALPRLEFAHLDKLPLLRAVVKETLRLHSSIHSIMRRVTRPMSVPGTDYIIPPGRTLLASPSVVQQDARYFPNPEEWDPHRWDSPSTDQHDDDEMVDYGFGAISKGTRSPYLPFGAGRHRCIGEHYAYANLMAIIATLVRHFRFGTMDGSRTVPPTDFTSMFSVPSRPAVVRWERREVE</sequence>
<evidence type="ECO:0000256" key="12">
    <source>
        <dbReference type="PIRSR" id="PIRSR602403-1"/>
    </source>
</evidence>
<feature type="binding site" description="axial binding residue" evidence="12">
    <location>
        <position position="467"/>
    </location>
    <ligand>
        <name>heme</name>
        <dbReference type="ChEBI" id="CHEBI:30413"/>
    </ligand>
    <ligandPart>
        <name>Fe</name>
        <dbReference type="ChEBI" id="CHEBI:18248"/>
    </ligandPart>
</feature>
<dbReference type="PANTHER" id="PTHR24304:SF2">
    <property type="entry name" value="24-HYDROXYCHOLESTEROL 7-ALPHA-HYDROXYLASE"/>
    <property type="match status" value="1"/>
</dbReference>
<dbReference type="InterPro" id="IPR001128">
    <property type="entry name" value="Cyt_P450"/>
</dbReference>
<dbReference type="GO" id="GO:0005506">
    <property type="term" value="F:iron ion binding"/>
    <property type="evidence" value="ECO:0007669"/>
    <property type="project" value="InterPro"/>
</dbReference>
<dbReference type="InterPro" id="IPR017972">
    <property type="entry name" value="Cyt_P450_CS"/>
</dbReference>
<keyword evidence="10" id="KW-0472">Membrane</keyword>
<evidence type="ECO:0000256" key="1">
    <source>
        <dbReference type="ARBA" id="ARBA00001971"/>
    </source>
</evidence>
<gene>
    <name evidence="14" type="ORF">QBC47DRAFT_389270</name>
</gene>
<comment type="caution">
    <text evidence="14">The sequence shown here is derived from an EMBL/GenBank/DDBJ whole genome shotgun (WGS) entry which is preliminary data.</text>
</comment>
<protein>
    <submittedName>
        <fullName evidence="14">Cytochrome p450 51a</fullName>
    </submittedName>
</protein>
<proteinExistence type="inferred from homology"/>
<keyword evidence="8 12" id="KW-0408">Iron</keyword>